<keyword evidence="5" id="KW-0411">Iron-sulfur</keyword>
<keyword evidence="4" id="KW-0408">Iron</keyword>
<dbReference type="Pfam" id="PF04879">
    <property type="entry name" value="Molybdop_Fe4S4"/>
    <property type="match status" value="1"/>
</dbReference>
<evidence type="ECO:0000256" key="3">
    <source>
        <dbReference type="ARBA" id="ARBA00023002"/>
    </source>
</evidence>
<sequence>MPQGTPMQHIPTICPYCGVGCSLTLCVEDGRVVRAEPGPSPSVNGPALCAKGRFGFDFVTHPDRLRAPLIRSRGRLVPASWDDALALVAGRLAEAAAVGGPSAVGGFSSARCTNEENYLFQKLFRAGLGSNNIDHCARL</sequence>
<evidence type="ECO:0000313" key="7">
    <source>
        <dbReference type="EMBL" id="BAH77846.1"/>
    </source>
</evidence>
<dbReference type="PROSITE" id="PS00551">
    <property type="entry name" value="MOLYBDOPTERIN_PROK_1"/>
    <property type="match status" value="1"/>
</dbReference>
<dbReference type="Gene3D" id="2.20.25.90">
    <property type="entry name" value="ADC-like domains"/>
    <property type="match status" value="1"/>
</dbReference>
<organism evidence="7 8">
    <name type="scientific">Solidesulfovibrio magneticus (strain ATCC 700980 / DSM 13731 / RS-1)</name>
    <name type="common">Desulfovibrio magneticus</name>
    <dbReference type="NCBI Taxonomy" id="573370"/>
    <lineage>
        <taxon>Bacteria</taxon>
        <taxon>Pseudomonadati</taxon>
        <taxon>Thermodesulfobacteriota</taxon>
        <taxon>Desulfovibrionia</taxon>
        <taxon>Desulfovibrionales</taxon>
        <taxon>Desulfovibrionaceae</taxon>
        <taxon>Solidesulfovibrio</taxon>
    </lineage>
</organism>
<dbReference type="PROSITE" id="PS51669">
    <property type="entry name" value="4FE4S_MOW_BIS_MGD"/>
    <property type="match status" value="1"/>
</dbReference>
<evidence type="ECO:0000313" key="8">
    <source>
        <dbReference type="Proteomes" id="UP000009071"/>
    </source>
</evidence>
<dbReference type="GO" id="GO:0016020">
    <property type="term" value="C:membrane"/>
    <property type="evidence" value="ECO:0007669"/>
    <property type="project" value="TreeGrafter"/>
</dbReference>
<evidence type="ECO:0000256" key="1">
    <source>
        <dbReference type="ARBA" id="ARBA00022485"/>
    </source>
</evidence>
<dbReference type="GO" id="GO:0022904">
    <property type="term" value="P:respiratory electron transport chain"/>
    <property type="evidence" value="ECO:0007669"/>
    <property type="project" value="TreeGrafter"/>
</dbReference>
<evidence type="ECO:0000259" key="6">
    <source>
        <dbReference type="PROSITE" id="PS51669"/>
    </source>
</evidence>
<dbReference type="Pfam" id="PF00384">
    <property type="entry name" value="Molybdopterin"/>
    <property type="match status" value="1"/>
</dbReference>
<dbReference type="PANTHER" id="PTHR43105">
    <property type="entry name" value="RESPIRATORY NITRATE REDUCTASE"/>
    <property type="match status" value="1"/>
</dbReference>
<dbReference type="HOGENOM" id="CLU_061371_2_1_7"/>
<dbReference type="InterPro" id="IPR027467">
    <property type="entry name" value="MopterinOxRdtase_cofactor_BS"/>
</dbReference>
<gene>
    <name evidence="7" type="ordered locus">DMR_43550</name>
</gene>
<name>C4XQW6_SOLM1</name>
<dbReference type="InterPro" id="IPR006963">
    <property type="entry name" value="Mopterin_OxRdtase_4Fe-4S_dom"/>
</dbReference>
<dbReference type="InterPro" id="IPR006656">
    <property type="entry name" value="Mopterin_OxRdtase"/>
</dbReference>
<evidence type="ECO:0000256" key="4">
    <source>
        <dbReference type="ARBA" id="ARBA00023004"/>
    </source>
</evidence>
<proteinExistence type="predicted"/>
<keyword evidence="8" id="KW-1185">Reference proteome</keyword>
<feature type="domain" description="4Fe-4S Mo/W bis-MGD-type" evidence="6">
    <location>
        <begin position="7"/>
        <end position="63"/>
    </location>
</feature>
<dbReference type="SMART" id="SM00926">
    <property type="entry name" value="Molybdop_Fe4S4"/>
    <property type="match status" value="1"/>
</dbReference>
<dbReference type="InterPro" id="IPR050123">
    <property type="entry name" value="Prok_molybdopt-oxidoreductase"/>
</dbReference>
<dbReference type="KEGG" id="dma:DMR_43550"/>
<keyword evidence="2" id="KW-0479">Metal-binding</keyword>
<dbReference type="PANTHER" id="PTHR43105:SF14">
    <property type="entry name" value="FORMATE DEHYDROGENASE H"/>
    <property type="match status" value="1"/>
</dbReference>
<dbReference type="GO" id="GO:0046872">
    <property type="term" value="F:metal ion binding"/>
    <property type="evidence" value="ECO:0007669"/>
    <property type="project" value="UniProtKB-KW"/>
</dbReference>
<protein>
    <submittedName>
        <fullName evidence="7">Formate dehydrogenase alpha subunit</fullName>
    </submittedName>
</protein>
<keyword evidence="3" id="KW-0560">Oxidoreductase</keyword>
<dbReference type="STRING" id="573370.DMR_43550"/>
<dbReference type="GO" id="GO:0051539">
    <property type="term" value="F:4 iron, 4 sulfur cluster binding"/>
    <property type="evidence" value="ECO:0007669"/>
    <property type="project" value="UniProtKB-KW"/>
</dbReference>
<dbReference type="AlphaFoldDB" id="C4XQW6"/>
<dbReference type="SUPFAM" id="SSF53706">
    <property type="entry name" value="Formate dehydrogenase/DMSO reductase, domains 1-3"/>
    <property type="match status" value="1"/>
</dbReference>
<dbReference type="eggNOG" id="COG3383">
    <property type="taxonomic scope" value="Bacteria"/>
</dbReference>
<evidence type="ECO:0000256" key="2">
    <source>
        <dbReference type="ARBA" id="ARBA00022723"/>
    </source>
</evidence>
<evidence type="ECO:0000256" key="5">
    <source>
        <dbReference type="ARBA" id="ARBA00023014"/>
    </source>
</evidence>
<accession>C4XQW6</accession>
<dbReference type="GO" id="GO:0003954">
    <property type="term" value="F:NADH dehydrogenase activity"/>
    <property type="evidence" value="ECO:0007669"/>
    <property type="project" value="TreeGrafter"/>
</dbReference>
<dbReference type="Gene3D" id="3.40.50.740">
    <property type="match status" value="1"/>
</dbReference>
<keyword evidence="1" id="KW-0004">4Fe-4S</keyword>
<reference evidence="7 8" key="1">
    <citation type="journal article" date="2009" name="Genome Res.">
        <title>Whole genome sequence of Desulfovibrio magneticus strain RS-1 revealed common gene clusters in magnetotactic bacteria.</title>
        <authorList>
            <person name="Nakazawa H."/>
            <person name="Arakaki A."/>
            <person name="Narita-Yamada S."/>
            <person name="Yashiro I."/>
            <person name="Jinno K."/>
            <person name="Aoki N."/>
            <person name="Tsuruyama A."/>
            <person name="Okamura Y."/>
            <person name="Tanikawa S."/>
            <person name="Fujita N."/>
            <person name="Takeyama H."/>
            <person name="Matsunaga T."/>
        </authorList>
    </citation>
    <scope>NUCLEOTIDE SEQUENCE [LARGE SCALE GENOMIC DNA]</scope>
    <source>
        <strain evidence="8">ATCC 700980 / DSM 13731 / RS-1</strain>
    </source>
</reference>
<dbReference type="Proteomes" id="UP000009071">
    <property type="component" value="Chromosome"/>
</dbReference>
<dbReference type="EMBL" id="AP010904">
    <property type="protein sequence ID" value="BAH77846.1"/>
    <property type="molecule type" value="Genomic_DNA"/>
</dbReference>